<dbReference type="GO" id="GO:0006629">
    <property type="term" value="P:lipid metabolic process"/>
    <property type="evidence" value="ECO:0007669"/>
    <property type="project" value="InterPro"/>
</dbReference>
<sequence length="674" mass="75072">MSVVRIAASTPRIAEGERLWTPPPDAVGGAAVERFRHWVNARHGLDLCDYDALWRWSVDEVETFWAAVWAYFDVHATQPYERVLAARTMPGAVWFEGARVNYAEHLLRRESRHPDAPALLHASELRDGGELSWGELGRQVRTLATRLRELGIGPGDCVGAYMPNIPETAVAMLATTAIGATWAAASPEFGSRAVIERFAQIAPKLLFVVDGYRFDGVDFERGEQVAEIVAGLGGVEHVICLPYLVPQRAPQQPGAMAWADLLATAEPAQFEYEYVAHDHPLWVLFSSGTTGLPKAVIHSHVGILVEHCKLTAFHVGLTPESRPFYFSTSGWMMWNVLLASLLQGATPVLYDGCPIGPDPEVLWKLVERMRVTHFGTSPSFAQIMQKAGLRPCERYDLSALHMILLAGSPAMPETFAWFYEDVKPDLWVTSQSGGTEIASAFVGAVPSLPVYAGEIQTRLLGMDVDVWNEQGEPVVDQTGELVVRKPFPSMPLRFWNDAGNARYHDTYFQTWPGVWRHGDSTKINDRGGVYVYGRSDSTLNRYGVCIGTAEIYRSVERIDDVIDSIIVCCELAGGRFFMPMFVKLRAGLELDEAMRARIRGQLRADCSPRHVPDQLYRVDKIPYTLTGKKMEVPVRKLLSGWPLEKAASRDAMLDPTAIDWFVRFRADNHAMLTG</sequence>
<evidence type="ECO:0000313" key="7">
    <source>
        <dbReference type="EMBL" id="NKF21865.1"/>
    </source>
</evidence>
<accession>A0A969W986</accession>
<dbReference type="EMBL" id="JAAVXB010000002">
    <property type="protein sequence ID" value="NKF21865.1"/>
    <property type="molecule type" value="Genomic_DNA"/>
</dbReference>
<dbReference type="NCBIfam" id="NF002937">
    <property type="entry name" value="PRK03584.1"/>
    <property type="match status" value="1"/>
</dbReference>
<reference evidence="7" key="1">
    <citation type="submission" date="2020-03" db="EMBL/GenBank/DDBJ databases">
        <title>Solimonas marina sp. nov., isolated from deep seawater of the Pacific Ocean.</title>
        <authorList>
            <person name="Liu X."/>
            <person name="Lai Q."/>
            <person name="Sun F."/>
            <person name="Gai Y."/>
            <person name="Li G."/>
            <person name="Shao Z."/>
        </authorList>
    </citation>
    <scope>NUCLEOTIDE SEQUENCE</scope>
    <source>
        <strain evidence="7">C16B3</strain>
    </source>
</reference>
<keyword evidence="8" id="KW-1185">Reference proteome</keyword>
<name>A0A969W986_9GAMM</name>
<keyword evidence="4" id="KW-0067">ATP-binding</keyword>
<dbReference type="GO" id="GO:0005524">
    <property type="term" value="F:ATP binding"/>
    <property type="evidence" value="ECO:0007669"/>
    <property type="project" value="UniProtKB-KW"/>
</dbReference>
<evidence type="ECO:0000259" key="5">
    <source>
        <dbReference type="Pfam" id="PF00501"/>
    </source>
</evidence>
<organism evidence="7 8">
    <name type="scientific">Solimonas marina</name>
    <dbReference type="NCBI Taxonomy" id="2714601"/>
    <lineage>
        <taxon>Bacteria</taxon>
        <taxon>Pseudomonadati</taxon>
        <taxon>Pseudomonadota</taxon>
        <taxon>Gammaproteobacteria</taxon>
        <taxon>Nevskiales</taxon>
        <taxon>Nevskiaceae</taxon>
        <taxon>Solimonas</taxon>
    </lineage>
</organism>
<dbReference type="NCBIfam" id="TIGR01217">
    <property type="entry name" value="ac_ac_CoA_syn"/>
    <property type="match status" value="1"/>
</dbReference>
<feature type="domain" description="AMP-dependent synthetase/ligase" evidence="5">
    <location>
        <begin position="109"/>
        <end position="486"/>
    </location>
</feature>
<dbReference type="PANTHER" id="PTHR42921:SF1">
    <property type="entry name" value="ACETOACETYL-COA SYNTHETASE"/>
    <property type="match status" value="1"/>
</dbReference>
<dbReference type="Gene3D" id="3.40.50.12780">
    <property type="entry name" value="N-terminal domain of ligase-like"/>
    <property type="match status" value="1"/>
</dbReference>
<evidence type="ECO:0000256" key="3">
    <source>
        <dbReference type="ARBA" id="ARBA00022741"/>
    </source>
</evidence>
<dbReference type="Gene3D" id="3.30.300.30">
    <property type="match status" value="1"/>
</dbReference>
<dbReference type="Pfam" id="PF00501">
    <property type="entry name" value="AMP-binding"/>
    <property type="match status" value="1"/>
</dbReference>
<dbReference type="AlphaFoldDB" id="A0A969W986"/>
<dbReference type="InterPro" id="IPR005914">
    <property type="entry name" value="Acac_CoA_synth"/>
</dbReference>
<evidence type="ECO:0000256" key="4">
    <source>
        <dbReference type="ARBA" id="ARBA00022840"/>
    </source>
</evidence>
<dbReference type="Proteomes" id="UP000653472">
    <property type="component" value="Unassembled WGS sequence"/>
</dbReference>
<dbReference type="InterPro" id="IPR042099">
    <property type="entry name" value="ANL_N_sf"/>
</dbReference>
<evidence type="ECO:0000313" key="8">
    <source>
        <dbReference type="Proteomes" id="UP000653472"/>
    </source>
</evidence>
<proteinExistence type="inferred from homology"/>
<protein>
    <submittedName>
        <fullName evidence="7">Acetoacetate--CoA ligase</fullName>
        <ecNumber evidence="7">6.2.1.16</ecNumber>
    </submittedName>
</protein>
<dbReference type="InterPro" id="IPR000873">
    <property type="entry name" value="AMP-dep_synth/lig_dom"/>
</dbReference>
<dbReference type="PROSITE" id="PS00455">
    <property type="entry name" value="AMP_BINDING"/>
    <property type="match status" value="1"/>
</dbReference>
<dbReference type="EC" id="6.2.1.16" evidence="7"/>
<evidence type="ECO:0000259" key="6">
    <source>
        <dbReference type="Pfam" id="PF16177"/>
    </source>
</evidence>
<evidence type="ECO:0000256" key="2">
    <source>
        <dbReference type="ARBA" id="ARBA00022598"/>
    </source>
</evidence>
<keyword evidence="3" id="KW-0547">Nucleotide-binding</keyword>
<dbReference type="SUPFAM" id="SSF56801">
    <property type="entry name" value="Acetyl-CoA synthetase-like"/>
    <property type="match status" value="1"/>
</dbReference>
<keyword evidence="2 7" id="KW-0436">Ligase</keyword>
<dbReference type="Pfam" id="PF16177">
    <property type="entry name" value="ACAS_N"/>
    <property type="match status" value="1"/>
</dbReference>
<dbReference type="InterPro" id="IPR020845">
    <property type="entry name" value="AMP-binding_CS"/>
</dbReference>
<gene>
    <name evidence="7" type="ORF">G7Y82_06010</name>
</gene>
<comment type="caution">
    <text evidence="7">The sequence shown here is derived from an EMBL/GenBank/DDBJ whole genome shotgun (WGS) entry which is preliminary data.</text>
</comment>
<dbReference type="InterPro" id="IPR045851">
    <property type="entry name" value="AMP-bd_C_sf"/>
</dbReference>
<dbReference type="GO" id="GO:0030729">
    <property type="term" value="F:acetoacetate-CoA ligase activity"/>
    <property type="evidence" value="ECO:0007669"/>
    <property type="project" value="UniProtKB-EC"/>
</dbReference>
<comment type="similarity">
    <text evidence="1">Belongs to the ATP-dependent AMP-binding enzyme family.</text>
</comment>
<dbReference type="RefSeq" id="WP_168147088.1">
    <property type="nucleotide sequence ID" value="NZ_JAAVXB010000002.1"/>
</dbReference>
<dbReference type="PANTHER" id="PTHR42921">
    <property type="entry name" value="ACETOACETYL-COA SYNTHETASE"/>
    <property type="match status" value="1"/>
</dbReference>
<feature type="domain" description="Acetyl-coenzyme A synthetase N-terminal" evidence="6">
    <location>
        <begin position="50"/>
        <end position="105"/>
    </location>
</feature>
<evidence type="ECO:0000256" key="1">
    <source>
        <dbReference type="ARBA" id="ARBA00006432"/>
    </source>
</evidence>
<dbReference type="InterPro" id="IPR032387">
    <property type="entry name" value="ACAS_N"/>
</dbReference>